<dbReference type="EMBL" id="JAVREU010000024">
    <property type="protein sequence ID" value="MDT0392356.1"/>
    <property type="molecule type" value="Genomic_DNA"/>
</dbReference>
<accession>A0ABU2PKL6</accession>
<name>A0ABU2PKL6_9ACTN</name>
<sequence length="189" mass="20940">MPVTELSAQPWGRHGQVPAVRHRHERGARRESQWAPGRGRRGNSTDSAPAGRTPRRSQCPCHCTEHLPPQQEELDDDRHAVSLLRNTAADAGVLRLPHQPGRSRPRRSPAEASVLRSRSMPLPRGKVRPGAELATPMMKDPPATAFVIQELLAGRWTTAPADRTTQSPGEPGVRLRCYLDVRQELSSQQ</sequence>
<evidence type="ECO:0000256" key="1">
    <source>
        <dbReference type="SAM" id="MobiDB-lite"/>
    </source>
</evidence>
<evidence type="ECO:0000313" key="3">
    <source>
        <dbReference type="Proteomes" id="UP001183586"/>
    </source>
</evidence>
<dbReference type="Proteomes" id="UP001183586">
    <property type="component" value="Unassembled WGS sequence"/>
</dbReference>
<protein>
    <submittedName>
        <fullName evidence="2">DUF6207 family protein</fullName>
    </submittedName>
</protein>
<dbReference type="RefSeq" id="WP_311688185.1">
    <property type="nucleotide sequence ID" value="NZ_JAVREU010000024.1"/>
</dbReference>
<reference evidence="3" key="1">
    <citation type="submission" date="2023-07" db="EMBL/GenBank/DDBJ databases">
        <title>30 novel species of actinomycetes from the DSMZ collection.</title>
        <authorList>
            <person name="Nouioui I."/>
        </authorList>
    </citation>
    <scope>NUCLEOTIDE SEQUENCE [LARGE SCALE GENOMIC DNA]</scope>
    <source>
        <strain evidence="3">DSM 41921</strain>
    </source>
</reference>
<dbReference type="Pfam" id="PF19711">
    <property type="entry name" value="DUF6207"/>
    <property type="match status" value="1"/>
</dbReference>
<dbReference type="InterPro" id="IPR045775">
    <property type="entry name" value="DUF6207"/>
</dbReference>
<evidence type="ECO:0000313" key="2">
    <source>
        <dbReference type="EMBL" id="MDT0392356.1"/>
    </source>
</evidence>
<keyword evidence="3" id="KW-1185">Reference proteome</keyword>
<proteinExistence type="predicted"/>
<gene>
    <name evidence="2" type="ORF">RM641_33495</name>
</gene>
<organism evidence="2 3">
    <name type="scientific">Streptomyces dubilierae</name>
    <dbReference type="NCBI Taxonomy" id="3075533"/>
    <lineage>
        <taxon>Bacteria</taxon>
        <taxon>Bacillati</taxon>
        <taxon>Actinomycetota</taxon>
        <taxon>Actinomycetes</taxon>
        <taxon>Kitasatosporales</taxon>
        <taxon>Streptomycetaceae</taxon>
        <taxon>Streptomyces</taxon>
    </lineage>
</organism>
<comment type="caution">
    <text evidence="2">The sequence shown here is derived from an EMBL/GenBank/DDBJ whole genome shotgun (WGS) entry which is preliminary data.</text>
</comment>
<feature type="region of interest" description="Disordered" evidence="1">
    <location>
        <begin position="1"/>
        <end position="127"/>
    </location>
</feature>